<dbReference type="STRING" id="1267766.WYH_02943"/>
<evidence type="ECO:0000256" key="1">
    <source>
        <dbReference type="SAM" id="MobiDB-lite"/>
    </source>
</evidence>
<organism evidence="2 3">
    <name type="scientific">Croceibacterium atlanticum</name>
    <dbReference type="NCBI Taxonomy" id="1267766"/>
    <lineage>
        <taxon>Bacteria</taxon>
        <taxon>Pseudomonadati</taxon>
        <taxon>Pseudomonadota</taxon>
        <taxon>Alphaproteobacteria</taxon>
        <taxon>Sphingomonadales</taxon>
        <taxon>Erythrobacteraceae</taxon>
        <taxon>Croceibacterium</taxon>
    </lineage>
</organism>
<evidence type="ECO:0000313" key="3">
    <source>
        <dbReference type="Proteomes" id="UP000034392"/>
    </source>
</evidence>
<gene>
    <name evidence="2" type="ORF">WYH_02943</name>
</gene>
<feature type="region of interest" description="Disordered" evidence="1">
    <location>
        <begin position="115"/>
        <end position="155"/>
    </location>
</feature>
<proteinExistence type="predicted"/>
<accession>A0A0F7KW79</accession>
<dbReference type="AlphaFoldDB" id="A0A0F7KW79"/>
<dbReference type="Proteomes" id="UP000034392">
    <property type="component" value="Chromosome"/>
</dbReference>
<protein>
    <submittedName>
        <fullName evidence="2">Uncharacterized protein</fullName>
    </submittedName>
</protein>
<keyword evidence="3" id="KW-1185">Reference proteome</keyword>
<dbReference type="RefSeq" id="WP_235979514.1">
    <property type="nucleotide sequence ID" value="NZ_CP011452.2"/>
</dbReference>
<dbReference type="KEGG" id="aay:WYH_02943"/>
<dbReference type="EMBL" id="CP011452">
    <property type="protein sequence ID" value="AKH43969.1"/>
    <property type="molecule type" value="Genomic_DNA"/>
</dbReference>
<feature type="compositionally biased region" description="Polar residues" evidence="1">
    <location>
        <begin position="144"/>
        <end position="155"/>
    </location>
</feature>
<evidence type="ECO:0000313" key="2">
    <source>
        <dbReference type="EMBL" id="AKH43969.1"/>
    </source>
</evidence>
<reference evidence="2" key="1">
    <citation type="submission" date="2015-05" db="EMBL/GenBank/DDBJ databases">
        <title>The complete genome of Altererythrobacter atlanticus strain 26DY36.</title>
        <authorList>
            <person name="Wu Y.-H."/>
            <person name="Cheng H."/>
            <person name="Wu X.-W."/>
        </authorList>
    </citation>
    <scope>NUCLEOTIDE SEQUENCE [LARGE SCALE GENOMIC DNA]</scope>
    <source>
        <strain evidence="2">26DY36</strain>
    </source>
</reference>
<name>A0A0F7KW79_9SPHN</name>
<sequence length="155" mass="17412">MGFWRNVSPSGAVADFVSVWRDNPHRWRVLAVSIAATTGLMMLFIPESQLAEPPRPKITYITTFDPERTEQEIIASNLENQKRKEELEARLAEAEERRKDMYRALGRATGLDVDAMEEEIAREQAAEEAAREAAAPPPPETGIYQETPNQAESGE</sequence>
<dbReference type="PATRIC" id="fig|1267766.3.peg.2980"/>
<feature type="compositionally biased region" description="Basic and acidic residues" evidence="1">
    <location>
        <begin position="119"/>
        <end position="131"/>
    </location>
</feature>